<reference evidence="2" key="1">
    <citation type="submission" date="2020-11" db="EMBL/GenBank/DDBJ databases">
        <title>Halonatronomonas betainensis gen. nov., sp. nov. a novel haloalkaliphilic representative of the family Halanaerobiacae capable of betaine degradation.</title>
        <authorList>
            <person name="Boltyanskaya Y."/>
            <person name="Kevbrin V."/>
            <person name="Detkova E."/>
            <person name="Grouzdev D.S."/>
            <person name="Koziaeva V."/>
            <person name="Zhilina T."/>
        </authorList>
    </citation>
    <scope>NUCLEOTIDE SEQUENCE</scope>
    <source>
        <strain evidence="2">Z-7014</strain>
    </source>
</reference>
<evidence type="ECO:0000259" key="1">
    <source>
        <dbReference type="Pfam" id="PF17131"/>
    </source>
</evidence>
<proteinExistence type="predicted"/>
<dbReference type="InterPro" id="IPR033399">
    <property type="entry name" value="TP_0789-like"/>
</dbReference>
<keyword evidence="3" id="KW-1185">Reference proteome</keyword>
<dbReference type="Gene3D" id="2.50.20.10">
    <property type="entry name" value="Lipoprotein localisation LolA/LolB/LppX"/>
    <property type="match status" value="1"/>
</dbReference>
<keyword evidence="2" id="KW-0449">Lipoprotein</keyword>
<protein>
    <submittedName>
        <fullName evidence="2">Outer membrane lipoprotein-sorting protein</fullName>
    </submittedName>
</protein>
<accession>A0A931AWB0</accession>
<dbReference type="CDD" id="cd16329">
    <property type="entry name" value="LolA_like"/>
    <property type="match status" value="1"/>
</dbReference>
<dbReference type="EMBL" id="JADPIE010000001">
    <property type="protein sequence ID" value="MBF8435983.1"/>
    <property type="molecule type" value="Genomic_DNA"/>
</dbReference>
<name>A0A931AWB0_9FIRM</name>
<dbReference type="RefSeq" id="WP_270452722.1">
    <property type="nucleotide sequence ID" value="NZ_JADPIE010000001.1"/>
</dbReference>
<comment type="caution">
    <text evidence="2">The sequence shown here is derived from an EMBL/GenBank/DDBJ whole genome shotgun (WGS) entry which is preliminary data.</text>
</comment>
<dbReference type="Pfam" id="PF17131">
    <property type="entry name" value="LolA_like"/>
    <property type="match status" value="1"/>
</dbReference>
<gene>
    <name evidence="2" type="ORF">I0Q91_02725</name>
</gene>
<dbReference type="Proteomes" id="UP000621436">
    <property type="component" value="Unassembled WGS sequence"/>
</dbReference>
<organism evidence="2 3">
    <name type="scientific">Halonatronomonas betaini</name>
    <dbReference type="NCBI Taxonomy" id="2778430"/>
    <lineage>
        <taxon>Bacteria</taxon>
        <taxon>Bacillati</taxon>
        <taxon>Bacillota</taxon>
        <taxon>Clostridia</taxon>
        <taxon>Halanaerobiales</taxon>
        <taxon>Halarsenatibacteraceae</taxon>
        <taxon>Halonatronomonas</taxon>
    </lineage>
</organism>
<evidence type="ECO:0000313" key="2">
    <source>
        <dbReference type="EMBL" id="MBF8435983.1"/>
    </source>
</evidence>
<sequence length="257" mass="30325">MNKKLLIIVLTVILILVSGLFNQDILADELTGEEIMELVDDNQFLASARVVSEMTIIDGDRESVKEMKSYIRSDGEITDALTEFHNPRDRGTRYLMQDDELWMYFPDAEDLVRISGHMLEEGMMGSDFSYQDLLESEQLTKLYEFEKVDRETINEREAYLISATAKEDEEPAYYQRKLWVDVERFVILHEEMYSRDERLLKEMIIKEVTEIDDDRWLPTKMVMEDKLLEDTETIYEIDEIELDYDIPDGKLTLDELQ</sequence>
<dbReference type="AlphaFoldDB" id="A0A931AWB0"/>
<evidence type="ECO:0000313" key="3">
    <source>
        <dbReference type="Proteomes" id="UP000621436"/>
    </source>
</evidence>
<feature type="domain" description="Uncharacterized protein TP-0789" evidence="1">
    <location>
        <begin position="79"/>
        <end position="256"/>
    </location>
</feature>